<name>A0A9P3GMQ7_9APHY</name>
<feature type="compositionally biased region" description="Low complexity" evidence="1">
    <location>
        <begin position="470"/>
        <end position="484"/>
    </location>
</feature>
<proteinExistence type="predicted"/>
<organism evidence="2 3">
    <name type="scientific">Phanerochaete sordida</name>
    <dbReference type="NCBI Taxonomy" id="48140"/>
    <lineage>
        <taxon>Eukaryota</taxon>
        <taxon>Fungi</taxon>
        <taxon>Dikarya</taxon>
        <taxon>Basidiomycota</taxon>
        <taxon>Agaricomycotina</taxon>
        <taxon>Agaricomycetes</taxon>
        <taxon>Polyporales</taxon>
        <taxon>Phanerochaetaceae</taxon>
        <taxon>Phanerochaete</taxon>
    </lineage>
</organism>
<dbReference type="OrthoDB" id="64477at2759"/>
<feature type="region of interest" description="Disordered" evidence="1">
    <location>
        <begin position="325"/>
        <end position="345"/>
    </location>
</feature>
<dbReference type="InterPro" id="IPR016181">
    <property type="entry name" value="Acyl_CoA_acyltransferase"/>
</dbReference>
<dbReference type="Proteomes" id="UP000703269">
    <property type="component" value="Unassembled WGS sequence"/>
</dbReference>
<comment type="caution">
    <text evidence="2">The sequence shown here is derived from an EMBL/GenBank/DDBJ whole genome shotgun (WGS) entry which is preliminary data.</text>
</comment>
<dbReference type="SUPFAM" id="SSF55729">
    <property type="entry name" value="Acyl-CoA N-acyltransferases (Nat)"/>
    <property type="match status" value="1"/>
</dbReference>
<reference evidence="2 3" key="1">
    <citation type="submission" date="2021-08" db="EMBL/GenBank/DDBJ databases">
        <title>Draft Genome Sequence of Phanerochaete sordida strain YK-624.</title>
        <authorList>
            <person name="Mori T."/>
            <person name="Dohra H."/>
            <person name="Suzuki T."/>
            <person name="Kawagishi H."/>
            <person name="Hirai H."/>
        </authorList>
    </citation>
    <scope>NUCLEOTIDE SEQUENCE [LARGE SCALE GENOMIC DNA]</scope>
    <source>
        <strain evidence="2 3">YK-624</strain>
    </source>
</reference>
<feature type="compositionally biased region" description="Low complexity" evidence="1">
    <location>
        <begin position="399"/>
        <end position="410"/>
    </location>
</feature>
<keyword evidence="3" id="KW-1185">Reference proteome</keyword>
<feature type="region of interest" description="Disordered" evidence="1">
    <location>
        <begin position="269"/>
        <end position="293"/>
    </location>
</feature>
<accession>A0A9P3GMQ7</accession>
<feature type="compositionally biased region" description="Acidic residues" evidence="1">
    <location>
        <begin position="423"/>
        <end position="434"/>
    </location>
</feature>
<evidence type="ECO:0000313" key="2">
    <source>
        <dbReference type="EMBL" id="GJE98257.1"/>
    </source>
</evidence>
<feature type="compositionally biased region" description="Acidic residues" evidence="1">
    <location>
        <begin position="388"/>
        <end position="398"/>
    </location>
</feature>
<dbReference type="AlphaFoldDB" id="A0A9P3GMQ7"/>
<evidence type="ECO:0000256" key="1">
    <source>
        <dbReference type="SAM" id="MobiDB-lite"/>
    </source>
</evidence>
<feature type="region of interest" description="Disordered" evidence="1">
    <location>
        <begin position="359"/>
        <end position="499"/>
    </location>
</feature>
<sequence length="499" mass="53540">MALAEGDLRLRPLFDEETNESYARLTQTWSELVYRSADIVLANANAFYEFAEHDSCIYLACVEKYTAADPKADRGAGPTLETLGVLYLASAELPSTLNVGVSLVPGAHGCGYGTRAVRLAAGWALAELGCHRVQARVVRYGDAPTEDALRLFARAGFGTEGTLRRALFCAPPAAGTKPSAHATNGEWRDVTTAALLDLDWALGAPPRAVKTLWDDMFVRHQRESEDLLALEERAERRSLQRRKERELREKALAAEEEIAKEKREKREKKLKARLAARPPAQSQRVQWRDAGPSDRTLEDMVHSIISASSTGAGLAALDMNRLDAPQAPRDACPQENSTAPFQSTSAVVVDGRFPLGPWAELPRAPQSPLGSPTTPNVLIHTLPREQSEGEDIEDDDDTSSGASSYSSAAATPRSVSPFGSSDADMETDGGDDDGASTASDLSYISSARDTDTPMSEGELLSAPGTPPRSPSVASLASRASSVESWDLLEGQPATPPGTP</sequence>
<dbReference type="EMBL" id="BPQB01000084">
    <property type="protein sequence ID" value="GJE98257.1"/>
    <property type="molecule type" value="Genomic_DNA"/>
</dbReference>
<protein>
    <submittedName>
        <fullName evidence="2">GNAT family N-acetyltransferase</fullName>
    </submittedName>
</protein>
<dbReference type="Gene3D" id="3.40.630.30">
    <property type="match status" value="1"/>
</dbReference>
<feature type="compositionally biased region" description="Polar residues" evidence="1">
    <location>
        <begin position="334"/>
        <end position="345"/>
    </location>
</feature>
<gene>
    <name evidence="2" type="ORF">PsYK624_144830</name>
</gene>
<evidence type="ECO:0000313" key="3">
    <source>
        <dbReference type="Proteomes" id="UP000703269"/>
    </source>
</evidence>